<organism evidence="2 3">
    <name type="scientific">Steinernema carpocapsae</name>
    <name type="common">Entomopathogenic nematode</name>
    <dbReference type="NCBI Taxonomy" id="34508"/>
    <lineage>
        <taxon>Eukaryota</taxon>
        <taxon>Metazoa</taxon>
        <taxon>Ecdysozoa</taxon>
        <taxon>Nematoda</taxon>
        <taxon>Chromadorea</taxon>
        <taxon>Rhabditida</taxon>
        <taxon>Tylenchina</taxon>
        <taxon>Panagrolaimomorpha</taxon>
        <taxon>Strongyloidoidea</taxon>
        <taxon>Steinernematidae</taxon>
        <taxon>Steinernema</taxon>
    </lineage>
</organism>
<comment type="caution">
    <text evidence="2">The sequence shown here is derived from an EMBL/GenBank/DDBJ whole genome shotgun (WGS) entry which is preliminary data.</text>
</comment>
<accession>A0A4U5N190</accession>
<evidence type="ECO:0000256" key="1">
    <source>
        <dbReference type="SAM" id="SignalP"/>
    </source>
</evidence>
<protein>
    <submittedName>
        <fullName evidence="2">Uncharacterized protein</fullName>
    </submittedName>
</protein>
<gene>
    <name evidence="2" type="ORF">L596_017309</name>
</gene>
<sequence length="340" mass="38802">MVTTVAISLMTSSLVWICILVLMIGTLSKAASLEGSQGLRRVKRGTPAPTEEEIVFDDSFQSHRDVLKYYYKHRFFPVVNNFIPPICEEWILEVEQQRPGKKLASEIAALTTGVFFGGTKMEGDINFKFCGGFANSTFEKLPDYRREAVYMIPPVELASEIERIFVSIPRAWMRRDKSFNVTILRCLQDRGAWVLEVEKFNTTDFVKSGSFYEIELDRIPAGTELKHIALVLDRWTIFNTKPSAGMACARMDTKQYYYKHFHSRTCQLHMYNDQKCCRWPKKIGNQAIYTCAGQENGRQCVMTEHDPVIITNITTGSTHLVQDATRCEPKGRVLPPSTIP</sequence>
<keyword evidence="1" id="KW-0732">Signal</keyword>
<evidence type="ECO:0000313" key="3">
    <source>
        <dbReference type="Proteomes" id="UP000298663"/>
    </source>
</evidence>
<dbReference type="AlphaFoldDB" id="A0A4U5N190"/>
<evidence type="ECO:0000313" key="2">
    <source>
        <dbReference type="EMBL" id="TKR76117.1"/>
    </source>
</evidence>
<name>A0A4U5N190_STECR</name>
<keyword evidence="3" id="KW-1185">Reference proteome</keyword>
<proteinExistence type="predicted"/>
<feature type="signal peptide" evidence="1">
    <location>
        <begin position="1"/>
        <end position="30"/>
    </location>
</feature>
<reference evidence="2 3" key="1">
    <citation type="journal article" date="2015" name="Genome Biol.">
        <title>Comparative genomics of Steinernema reveals deeply conserved gene regulatory networks.</title>
        <authorList>
            <person name="Dillman A.R."/>
            <person name="Macchietto M."/>
            <person name="Porter C.F."/>
            <person name="Rogers A."/>
            <person name="Williams B."/>
            <person name="Antoshechkin I."/>
            <person name="Lee M.M."/>
            <person name="Goodwin Z."/>
            <person name="Lu X."/>
            <person name="Lewis E.E."/>
            <person name="Goodrich-Blair H."/>
            <person name="Stock S.P."/>
            <person name="Adams B.J."/>
            <person name="Sternberg P.W."/>
            <person name="Mortazavi A."/>
        </authorList>
    </citation>
    <scope>NUCLEOTIDE SEQUENCE [LARGE SCALE GENOMIC DNA]</scope>
    <source>
        <strain evidence="2 3">ALL</strain>
    </source>
</reference>
<dbReference type="Proteomes" id="UP000298663">
    <property type="component" value="Unassembled WGS sequence"/>
</dbReference>
<dbReference type="EMBL" id="AZBU02000005">
    <property type="protein sequence ID" value="TKR76117.1"/>
    <property type="molecule type" value="Genomic_DNA"/>
</dbReference>
<reference evidence="2 3" key="2">
    <citation type="journal article" date="2019" name="G3 (Bethesda)">
        <title>Hybrid Assembly of the Genome of the Entomopathogenic Nematode Steinernema carpocapsae Identifies the X-Chromosome.</title>
        <authorList>
            <person name="Serra L."/>
            <person name="Macchietto M."/>
            <person name="Macias-Munoz A."/>
            <person name="McGill C.J."/>
            <person name="Rodriguez I.M."/>
            <person name="Rodriguez B."/>
            <person name="Murad R."/>
            <person name="Mortazavi A."/>
        </authorList>
    </citation>
    <scope>NUCLEOTIDE SEQUENCE [LARGE SCALE GENOMIC DNA]</scope>
    <source>
        <strain evidence="2 3">ALL</strain>
    </source>
</reference>
<feature type="chain" id="PRO_5020819271" evidence="1">
    <location>
        <begin position="31"/>
        <end position="340"/>
    </location>
</feature>